<sequence length="263" mass="28547">MDSMRGSSPTKGTVNPDSPEQLLDAFKAAALSVTKLYKTSAAAQSKARSDGYQDCLDDLLAFLDKRNIGLSDGEGWQIRKWATERLDGRDGVLQAAESEDEVEKAEVASTPEIPRSGIHTQQSAAARHDVQMRTESAPPTTEAVISSIAEEPQPIVVPSQENFTFQSSHPYPQESTYLNIEKLALSDSTKTNDSSSHSTSTAPMSHSSRLRNNKRVPRPRTAGHLGKGAGQKRPINFAELFDVGSIGLGKDMDGREGKRSRHA</sequence>
<protein>
    <submittedName>
        <fullName evidence="2">Uncharacterized protein</fullName>
    </submittedName>
</protein>
<feature type="compositionally biased region" description="Low complexity" evidence="1">
    <location>
        <begin position="186"/>
        <end position="207"/>
    </location>
</feature>
<name>A0ABY0HES7_9PEZI</name>
<dbReference type="PANTHER" id="PTHR38645">
    <property type="entry name" value="CHROMOSOME 9, WHOLE GENOME SHOTGUN SEQUENCE"/>
    <property type="match status" value="1"/>
</dbReference>
<evidence type="ECO:0000313" key="3">
    <source>
        <dbReference type="Proteomes" id="UP000294003"/>
    </source>
</evidence>
<feature type="region of interest" description="Disordered" evidence="1">
    <location>
        <begin position="182"/>
        <end position="234"/>
    </location>
</feature>
<dbReference type="Proteomes" id="UP000294003">
    <property type="component" value="Unassembled WGS sequence"/>
</dbReference>
<organism evidence="2 3">
    <name type="scientific">Monosporascus cannonballus</name>
    <dbReference type="NCBI Taxonomy" id="155416"/>
    <lineage>
        <taxon>Eukaryota</taxon>
        <taxon>Fungi</taxon>
        <taxon>Dikarya</taxon>
        <taxon>Ascomycota</taxon>
        <taxon>Pezizomycotina</taxon>
        <taxon>Sordariomycetes</taxon>
        <taxon>Xylariomycetidae</taxon>
        <taxon>Xylariales</taxon>
        <taxon>Xylariales incertae sedis</taxon>
        <taxon>Monosporascus</taxon>
    </lineage>
</organism>
<comment type="caution">
    <text evidence="2">The sequence shown here is derived from an EMBL/GenBank/DDBJ whole genome shotgun (WGS) entry which is preliminary data.</text>
</comment>
<keyword evidence="3" id="KW-1185">Reference proteome</keyword>
<reference evidence="2 3" key="1">
    <citation type="submission" date="2018-06" db="EMBL/GenBank/DDBJ databases">
        <title>Complete Genomes of Monosporascus.</title>
        <authorList>
            <person name="Robinson A.J."/>
            <person name="Natvig D.O."/>
        </authorList>
    </citation>
    <scope>NUCLEOTIDE SEQUENCE [LARGE SCALE GENOMIC DNA]</scope>
    <source>
        <strain evidence="2 3">CBS 609.92</strain>
    </source>
</reference>
<accession>A0ABY0HES7</accession>
<gene>
    <name evidence="2" type="ORF">DL762_003455</name>
</gene>
<proteinExistence type="predicted"/>
<dbReference type="EMBL" id="QJNS01000078">
    <property type="protein sequence ID" value="RYO89025.1"/>
    <property type="molecule type" value="Genomic_DNA"/>
</dbReference>
<evidence type="ECO:0000256" key="1">
    <source>
        <dbReference type="SAM" id="MobiDB-lite"/>
    </source>
</evidence>
<evidence type="ECO:0000313" key="2">
    <source>
        <dbReference type="EMBL" id="RYO89025.1"/>
    </source>
</evidence>
<dbReference type="PANTHER" id="PTHR38645:SF1">
    <property type="entry name" value="YALI0F12243P"/>
    <property type="match status" value="1"/>
</dbReference>
<feature type="compositionally biased region" description="Basic residues" evidence="1">
    <location>
        <begin position="208"/>
        <end position="218"/>
    </location>
</feature>